<feature type="non-terminal residue" evidence="2">
    <location>
        <position position="1"/>
    </location>
</feature>
<organism evidence="2 3">
    <name type="scientific">Pristionchus fissidentatus</name>
    <dbReference type="NCBI Taxonomy" id="1538716"/>
    <lineage>
        <taxon>Eukaryota</taxon>
        <taxon>Metazoa</taxon>
        <taxon>Ecdysozoa</taxon>
        <taxon>Nematoda</taxon>
        <taxon>Chromadorea</taxon>
        <taxon>Rhabditida</taxon>
        <taxon>Rhabditina</taxon>
        <taxon>Diplogasteromorpha</taxon>
        <taxon>Diplogasteroidea</taxon>
        <taxon>Neodiplogasteridae</taxon>
        <taxon>Pristionchus</taxon>
    </lineage>
</organism>
<dbReference type="AlphaFoldDB" id="A0AAV5VJH4"/>
<evidence type="ECO:0000313" key="2">
    <source>
        <dbReference type="EMBL" id="GMT19541.1"/>
    </source>
</evidence>
<feature type="compositionally biased region" description="Acidic residues" evidence="1">
    <location>
        <begin position="651"/>
        <end position="661"/>
    </location>
</feature>
<sequence>QYEEFHLGALESRMKETLGFLPLVNTCDLDYEYINMVQKFFSRGIESPGPFFPLFGRFESGMCISERIDTVHTVLEEGREYWFLVCSVTYNEARLQIVDEVFTNPPERTPQAMRLIVNTILKGREPAGWKRHFECLKNMLYVGDMVCTDRFPRNLCPIAVVKARFIRNNPSNFENVDLFPRFNYEQTTRKSMLDIKLIKLTRGRSISPMSIKDVIVWSPYLRRIDESKRRIVFCFNEFMSVAEAFHNLVEQGKLDIGMLLTVGNVRMPTGVLMGFPEEGEYAGKTSFLNYYCIQMPLHRTEEMKQLFNVLRSETIILCGETPLPSPLHCVDLAIPPGDQANRLGLPQIPLDHMHVIQALGYPLIPKEPINRILAPILTREEMMEEKMKMMALIEPAIEWMRKRDTSKKRRVFEVPSSRGAPVTVRSTKTLAQPPKVSKAVKHDDVICLSSDEEDVKPSRLLLDTPASPSLYSSVSSAPSASPVVIAPRLVDRSVGRLKDPRVKSSQPAHEVVSDSRSESVETIGRPSKERKLSWMESRQPTPQPVNSSRSSCSSSQGLQQPAAPPSSAQQSLSQNASSCSFTGLYRPPPLPTPVPPFLYPTSFPFPPLPSSFPDLLMPPPAPWHYPSRPPPTPCPLPPLQTTPPRQREDHDSDMEISDGEGEVQSKEKIEKIKSGEEMMRDLSEPYRMKKEEEDNGVKKEEEEEEMEEIRREERSKSQPIVESTEYVNQSNGMRRHSTSYDPVESMHNSIEEEMERMERDDKSAESPSPVKIPNFRSNRKSAAKHALTARATALPAEEGEVPSDTEYESLKISLWNRKKEGEKRESVSRMDSSAVVIIVDNELFKQIKRELWTSLLSMANERANEAKKRINIVIHEEFDPDSHSSSSLVGRQMHTLQPSLLYVMDHKGEKMSDDIVDCCTSIRKMTGNEKAGMIYLTPNIDAHDVRNQKLSRIGFKVLNGSGTKDHIESLDYESQENNGYDY</sequence>
<feature type="compositionally biased region" description="Low complexity" evidence="1">
    <location>
        <begin position="547"/>
        <end position="580"/>
    </location>
</feature>
<dbReference type="EMBL" id="BTSY01000003">
    <property type="protein sequence ID" value="GMT19541.1"/>
    <property type="molecule type" value="Genomic_DNA"/>
</dbReference>
<protein>
    <submittedName>
        <fullName evidence="2">Uncharacterized protein</fullName>
    </submittedName>
</protein>
<keyword evidence="3" id="KW-1185">Reference proteome</keyword>
<feature type="compositionally biased region" description="Polar residues" evidence="1">
    <location>
        <begin position="536"/>
        <end position="546"/>
    </location>
</feature>
<comment type="caution">
    <text evidence="2">The sequence shown here is derived from an EMBL/GenBank/DDBJ whole genome shotgun (WGS) entry which is preliminary data.</text>
</comment>
<feature type="compositionally biased region" description="Polar residues" evidence="1">
    <location>
        <begin position="717"/>
        <end position="732"/>
    </location>
</feature>
<feature type="region of interest" description="Disordered" evidence="1">
    <location>
        <begin position="496"/>
        <end position="775"/>
    </location>
</feature>
<gene>
    <name evidence="2" type="ORF">PFISCL1PPCAC_10838</name>
</gene>
<name>A0AAV5VJH4_9BILA</name>
<evidence type="ECO:0000256" key="1">
    <source>
        <dbReference type="SAM" id="MobiDB-lite"/>
    </source>
</evidence>
<evidence type="ECO:0000313" key="3">
    <source>
        <dbReference type="Proteomes" id="UP001432322"/>
    </source>
</evidence>
<accession>A0AAV5VJH4</accession>
<feature type="compositionally biased region" description="Pro residues" evidence="1">
    <location>
        <begin position="586"/>
        <end position="641"/>
    </location>
</feature>
<proteinExistence type="predicted"/>
<reference evidence="2" key="1">
    <citation type="submission" date="2023-10" db="EMBL/GenBank/DDBJ databases">
        <title>Genome assembly of Pristionchus species.</title>
        <authorList>
            <person name="Yoshida K."/>
            <person name="Sommer R.J."/>
        </authorList>
    </citation>
    <scope>NUCLEOTIDE SEQUENCE</scope>
    <source>
        <strain evidence="2">RS5133</strain>
    </source>
</reference>
<feature type="compositionally biased region" description="Basic and acidic residues" evidence="1">
    <location>
        <begin position="663"/>
        <end position="700"/>
    </location>
</feature>
<dbReference type="Proteomes" id="UP001432322">
    <property type="component" value="Unassembled WGS sequence"/>
</dbReference>